<evidence type="ECO:0000313" key="3">
    <source>
        <dbReference type="Proteomes" id="UP000310158"/>
    </source>
</evidence>
<dbReference type="EMBL" id="SGPL01000166">
    <property type="protein sequence ID" value="THH16265.1"/>
    <property type="molecule type" value="Genomic_DNA"/>
</dbReference>
<name>A0A4S4LVD0_9AGAM</name>
<evidence type="ECO:0000313" key="2">
    <source>
        <dbReference type="EMBL" id="THH16265.1"/>
    </source>
</evidence>
<evidence type="ECO:0000256" key="1">
    <source>
        <dbReference type="SAM" id="MobiDB-lite"/>
    </source>
</evidence>
<feature type="region of interest" description="Disordered" evidence="1">
    <location>
        <begin position="1"/>
        <end position="27"/>
    </location>
</feature>
<sequence>MRQIHSASDGGSDDENTYAAHQSRSAAWQDAKRSFRTLLDFDLSRTAAVDMENSLVDGHMRMVFLIPAYGGHVCAQDPFSLKRQLPSWT</sequence>
<dbReference type="AlphaFoldDB" id="A0A4S4LVD0"/>
<comment type="caution">
    <text evidence="2">The sequence shown here is derived from an EMBL/GenBank/DDBJ whole genome shotgun (WGS) entry which is preliminary data.</text>
</comment>
<accession>A0A4S4LVD0</accession>
<organism evidence="2 3">
    <name type="scientific">Bondarzewia mesenterica</name>
    <dbReference type="NCBI Taxonomy" id="1095465"/>
    <lineage>
        <taxon>Eukaryota</taxon>
        <taxon>Fungi</taxon>
        <taxon>Dikarya</taxon>
        <taxon>Basidiomycota</taxon>
        <taxon>Agaricomycotina</taxon>
        <taxon>Agaricomycetes</taxon>
        <taxon>Russulales</taxon>
        <taxon>Bondarzewiaceae</taxon>
        <taxon>Bondarzewia</taxon>
    </lineage>
</organism>
<reference evidence="2 3" key="1">
    <citation type="submission" date="2019-02" db="EMBL/GenBank/DDBJ databases">
        <title>Genome sequencing of the rare red list fungi Bondarzewia mesenterica.</title>
        <authorList>
            <person name="Buettner E."/>
            <person name="Kellner H."/>
        </authorList>
    </citation>
    <scope>NUCLEOTIDE SEQUENCE [LARGE SCALE GENOMIC DNA]</scope>
    <source>
        <strain evidence="2 3">DSM 108281</strain>
    </source>
</reference>
<protein>
    <submittedName>
        <fullName evidence="2">Uncharacterized protein</fullName>
    </submittedName>
</protein>
<proteinExistence type="predicted"/>
<keyword evidence="3" id="KW-1185">Reference proteome</keyword>
<dbReference type="Proteomes" id="UP000310158">
    <property type="component" value="Unassembled WGS sequence"/>
</dbReference>
<gene>
    <name evidence="2" type="ORF">EW146_g4336</name>
</gene>